<dbReference type="PANTHER" id="PTHR34276:SF1">
    <property type="entry name" value="MINI-RIBONUCLEASE 3"/>
    <property type="match status" value="1"/>
</dbReference>
<dbReference type="InterPro" id="IPR008226">
    <property type="entry name" value="Mini3_fam"/>
</dbReference>
<keyword evidence="6" id="KW-0460">Magnesium</keyword>
<dbReference type="AlphaFoldDB" id="A0A4P9C9F0"/>
<keyword evidence="1 6" id="KW-0690">Ribosome biogenesis</keyword>
<dbReference type="RefSeq" id="WP_096920200.1">
    <property type="nucleotide sequence ID" value="NZ_CABJDW020000016.1"/>
</dbReference>
<dbReference type="InterPro" id="IPR036389">
    <property type="entry name" value="RNase_III_sf"/>
</dbReference>
<dbReference type="Proteomes" id="UP000218387">
    <property type="component" value="Chromosome"/>
</dbReference>
<dbReference type="GO" id="GO:0004525">
    <property type="term" value="F:ribonuclease III activity"/>
    <property type="evidence" value="ECO:0007669"/>
    <property type="project" value="InterPro"/>
</dbReference>
<dbReference type="GO" id="GO:0019843">
    <property type="term" value="F:rRNA binding"/>
    <property type="evidence" value="ECO:0007669"/>
    <property type="project" value="UniProtKB-UniRule"/>
</dbReference>
<dbReference type="GO" id="GO:0006364">
    <property type="term" value="P:rRNA processing"/>
    <property type="evidence" value="ECO:0007669"/>
    <property type="project" value="UniProtKB-UniRule"/>
</dbReference>
<organism evidence="8 9">
    <name type="scientific">Eubacterium maltosivorans</name>
    <dbReference type="NCBI Taxonomy" id="2041044"/>
    <lineage>
        <taxon>Bacteria</taxon>
        <taxon>Bacillati</taxon>
        <taxon>Bacillota</taxon>
        <taxon>Clostridia</taxon>
        <taxon>Eubacteriales</taxon>
        <taxon>Eubacteriaceae</taxon>
        <taxon>Eubacterium</taxon>
    </lineage>
</organism>
<evidence type="ECO:0000256" key="4">
    <source>
        <dbReference type="ARBA" id="ARBA00022759"/>
    </source>
</evidence>
<evidence type="ECO:0000256" key="6">
    <source>
        <dbReference type="HAMAP-Rule" id="MF_01468"/>
    </source>
</evidence>
<evidence type="ECO:0000256" key="1">
    <source>
        <dbReference type="ARBA" id="ARBA00022517"/>
    </source>
</evidence>
<proteinExistence type="inferred from homology"/>
<evidence type="ECO:0000256" key="5">
    <source>
        <dbReference type="ARBA" id="ARBA00022801"/>
    </source>
</evidence>
<protein>
    <recommendedName>
        <fullName evidence="6">Mini-ribonuclease 3</fullName>
        <shortName evidence="6">Mini-3</shortName>
        <shortName evidence="6">Mini-RNase 3</shortName>
        <ecNumber evidence="6">3.1.26.-</ecNumber>
    </recommendedName>
    <alternativeName>
        <fullName evidence="6">Mini-RNase III</fullName>
        <shortName evidence="6">Mini-III</shortName>
    </alternativeName>
</protein>
<feature type="active site" evidence="6">
    <location>
        <position position="31"/>
    </location>
</feature>
<dbReference type="HAMAP" id="MF_01468">
    <property type="entry name" value="RNase_Mini_III"/>
    <property type="match status" value="1"/>
</dbReference>
<accession>A0A4P9C9F0</accession>
<keyword evidence="4 6" id="KW-0255">Endonuclease</keyword>
<feature type="domain" description="RNase III" evidence="7">
    <location>
        <begin position="25"/>
        <end position="121"/>
    </location>
</feature>
<name>A0A4P9C9F0_EUBML</name>
<keyword evidence="2 6" id="KW-0698">rRNA processing</keyword>
<dbReference type="GO" id="GO:0005737">
    <property type="term" value="C:cytoplasm"/>
    <property type="evidence" value="ECO:0007669"/>
    <property type="project" value="UniProtKB-SubCell"/>
</dbReference>
<keyword evidence="5 6" id="KW-0378">Hydrolase</keyword>
<keyword evidence="6" id="KW-0963">Cytoplasm</keyword>
<comment type="cofactor">
    <cofactor evidence="6">
        <name>Mg(2+)</name>
        <dbReference type="ChEBI" id="CHEBI:18420"/>
    </cofactor>
</comment>
<evidence type="ECO:0000313" key="8">
    <source>
        <dbReference type="EMBL" id="QCT71401.1"/>
    </source>
</evidence>
<dbReference type="EC" id="3.1.26.-" evidence="6"/>
<comment type="subcellular location">
    <subcellularLocation>
        <location evidence="6">Cytoplasm</location>
    </subcellularLocation>
</comment>
<comment type="function">
    <text evidence="6">Involved in correct processing of both the 5' and 3' ends of 23S rRNA precursor. Processes 30S rRNA precursor transcript even in absence of ribonuclease 3 (Rnc); Rnc processes 30S rRNA into smaller rRNA precursors.</text>
</comment>
<dbReference type="SUPFAM" id="SSF69065">
    <property type="entry name" value="RNase III domain-like"/>
    <property type="match status" value="1"/>
</dbReference>
<keyword evidence="9" id="KW-1185">Reference proteome</keyword>
<dbReference type="PANTHER" id="PTHR34276">
    <property type="entry name" value="MINI-RIBONUCLEASE 3"/>
    <property type="match status" value="1"/>
</dbReference>
<comment type="subunit">
    <text evidence="6">Homodimer.</text>
</comment>
<evidence type="ECO:0000313" key="9">
    <source>
        <dbReference type="Proteomes" id="UP000218387"/>
    </source>
</evidence>
<keyword evidence="3 6" id="KW-0540">Nuclease</keyword>
<dbReference type="KEGG" id="emt:CPZ25_008675"/>
<dbReference type="Pfam" id="PF00636">
    <property type="entry name" value="Ribonuclease_3"/>
    <property type="match status" value="1"/>
</dbReference>
<keyword evidence="6" id="KW-0699">rRNA-binding</keyword>
<dbReference type="PIRSF" id="PIRSF005520">
    <property type="entry name" value="UCP005520"/>
    <property type="match status" value="1"/>
</dbReference>
<evidence type="ECO:0000256" key="3">
    <source>
        <dbReference type="ARBA" id="ARBA00022722"/>
    </source>
</evidence>
<evidence type="ECO:0000259" key="7">
    <source>
        <dbReference type="Pfam" id="PF00636"/>
    </source>
</evidence>
<dbReference type="InterPro" id="IPR000999">
    <property type="entry name" value="RNase_III_dom"/>
</dbReference>
<dbReference type="EMBL" id="CP029487">
    <property type="protein sequence ID" value="QCT71401.1"/>
    <property type="molecule type" value="Genomic_DNA"/>
</dbReference>
<comment type="similarity">
    <text evidence="6">Belongs to the MrnC RNase family.</text>
</comment>
<evidence type="ECO:0000256" key="2">
    <source>
        <dbReference type="ARBA" id="ARBA00022552"/>
    </source>
</evidence>
<dbReference type="Gene3D" id="1.10.1520.10">
    <property type="entry name" value="Ribonuclease III domain"/>
    <property type="match status" value="1"/>
</dbReference>
<keyword evidence="6" id="KW-0694">RNA-binding</keyword>
<sequence>MEESVKQRLLKKYTVSEARALNPLTLAYIGDGVYSEYIRRFLVSGGLSNVNHLTKESIKYVKADGQSKMVLALMDSLTDEEQSIVRRGRNTRSQVPKHARTIDYRYATGLEALVGYLELTGQKERLEELMVRGIDLLSE</sequence>
<gene>
    <name evidence="6" type="primary">mrnC</name>
    <name evidence="8" type="ORF">CPZ25_008675</name>
</gene>
<reference evidence="8 9" key="1">
    <citation type="submission" date="2018-05" db="EMBL/GenBank/DDBJ databases">
        <title>Genome comparison of Eubacterium sp.</title>
        <authorList>
            <person name="Feng Y."/>
            <person name="Sanchez-Andrea I."/>
            <person name="Stams A.J.M."/>
            <person name="De Vos W.M."/>
        </authorList>
    </citation>
    <scope>NUCLEOTIDE SEQUENCE [LARGE SCALE GENOMIC DNA]</scope>
    <source>
        <strain evidence="8 9">YI</strain>
    </source>
</reference>